<dbReference type="OrthoDB" id="9792858at2"/>
<dbReference type="AlphaFoldDB" id="A0A0F5QG06"/>
<dbReference type="PANTHER" id="PTHR30466">
    <property type="entry name" value="FLAVIN REDUCTASE"/>
    <property type="match status" value="1"/>
</dbReference>
<proteinExistence type="inferred from homology"/>
<accession>A0A0F5QG06</accession>
<organism evidence="4 5">
    <name type="scientific">Devosia epidermidihirudinis</name>
    <dbReference type="NCBI Taxonomy" id="1293439"/>
    <lineage>
        <taxon>Bacteria</taxon>
        <taxon>Pseudomonadati</taxon>
        <taxon>Pseudomonadota</taxon>
        <taxon>Alphaproteobacteria</taxon>
        <taxon>Hyphomicrobiales</taxon>
        <taxon>Devosiaceae</taxon>
        <taxon>Devosia</taxon>
    </lineage>
</organism>
<keyword evidence="5" id="KW-1185">Reference proteome</keyword>
<evidence type="ECO:0000256" key="1">
    <source>
        <dbReference type="ARBA" id="ARBA00008898"/>
    </source>
</evidence>
<dbReference type="PANTHER" id="PTHR30466:SF11">
    <property type="entry name" value="FLAVIN-DEPENDENT MONOOXYGENASE, REDUCTASE SUBUNIT HSAB"/>
    <property type="match status" value="1"/>
</dbReference>
<dbReference type="PATRIC" id="fig|1293439.3.peg.715"/>
<dbReference type="SMART" id="SM00903">
    <property type="entry name" value="Flavin_Reduct"/>
    <property type="match status" value="1"/>
</dbReference>
<evidence type="ECO:0000313" key="4">
    <source>
        <dbReference type="EMBL" id="KKC39917.1"/>
    </source>
</evidence>
<comment type="similarity">
    <text evidence="1">Belongs to the non-flavoprotein flavin reductase family.</text>
</comment>
<reference evidence="4 5" key="1">
    <citation type="submission" date="2015-03" db="EMBL/GenBank/DDBJ databases">
        <authorList>
            <person name="Lepp D."/>
            <person name="Hassan Y.I."/>
            <person name="Li X.-Z."/>
            <person name="Zhou T."/>
        </authorList>
    </citation>
    <scope>NUCLEOTIDE SEQUENCE [LARGE SCALE GENOMIC DNA]</scope>
    <source>
        <strain evidence="4 5">E84</strain>
    </source>
</reference>
<dbReference type="Gene3D" id="2.30.110.10">
    <property type="entry name" value="Electron Transport, Fmn-binding Protein, Chain A"/>
    <property type="match status" value="1"/>
</dbReference>
<dbReference type="GO" id="GO:0010181">
    <property type="term" value="F:FMN binding"/>
    <property type="evidence" value="ECO:0007669"/>
    <property type="project" value="InterPro"/>
</dbReference>
<evidence type="ECO:0000256" key="2">
    <source>
        <dbReference type="ARBA" id="ARBA00023002"/>
    </source>
</evidence>
<dbReference type="InterPro" id="IPR002563">
    <property type="entry name" value="Flavin_Rdtase-like_dom"/>
</dbReference>
<evidence type="ECO:0000313" key="5">
    <source>
        <dbReference type="Proteomes" id="UP000033411"/>
    </source>
</evidence>
<dbReference type="EMBL" id="LANJ01000011">
    <property type="protein sequence ID" value="KKC39917.1"/>
    <property type="molecule type" value="Genomic_DNA"/>
</dbReference>
<dbReference type="Proteomes" id="UP000033411">
    <property type="component" value="Unassembled WGS sequence"/>
</dbReference>
<dbReference type="InterPro" id="IPR012349">
    <property type="entry name" value="Split_barrel_FMN-bd"/>
</dbReference>
<sequence>MFPTGVVAVCAMDEGKPVGMAVNSFSSVSLEPALVSVCVANTSSTWPRLKKSANIGLSVLGADQESLSRKLSSRHGDRFEGVEWTVNDDGALFIEGATLWLDCRVHDQLRGGDHEIILFEVLQSHLFPQVPPLVFHQSKYLGLAHAS</sequence>
<dbReference type="Pfam" id="PF01613">
    <property type="entry name" value="Flavin_Reduct"/>
    <property type="match status" value="1"/>
</dbReference>
<dbReference type="InterPro" id="IPR050268">
    <property type="entry name" value="NADH-dep_flavin_reductase"/>
</dbReference>
<evidence type="ECO:0000259" key="3">
    <source>
        <dbReference type="SMART" id="SM00903"/>
    </source>
</evidence>
<name>A0A0F5QG06_9HYPH</name>
<dbReference type="GO" id="GO:0042602">
    <property type="term" value="F:riboflavin reductase (NADPH) activity"/>
    <property type="evidence" value="ECO:0007669"/>
    <property type="project" value="TreeGrafter"/>
</dbReference>
<keyword evidence="2" id="KW-0560">Oxidoreductase</keyword>
<feature type="domain" description="Flavin reductase like" evidence="3">
    <location>
        <begin position="1"/>
        <end position="142"/>
    </location>
</feature>
<dbReference type="STRING" id="1293439.WH87_05745"/>
<protein>
    <recommendedName>
        <fullName evidence="3">Flavin reductase like domain-containing protein</fullName>
    </recommendedName>
</protein>
<gene>
    <name evidence="4" type="ORF">WH87_05745</name>
</gene>
<comment type="caution">
    <text evidence="4">The sequence shown here is derived from an EMBL/GenBank/DDBJ whole genome shotgun (WGS) entry which is preliminary data.</text>
</comment>
<dbReference type="SUPFAM" id="SSF50475">
    <property type="entry name" value="FMN-binding split barrel"/>
    <property type="match status" value="1"/>
</dbReference>